<dbReference type="Pfam" id="PF07732">
    <property type="entry name" value="Cu-oxidase_3"/>
    <property type="match status" value="1"/>
</dbReference>
<evidence type="ECO:0000256" key="9">
    <source>
        <dbReference type="SAM" id="SignalP"/>
    </source>
</evidence>
<evidence type="ECO:0000256" key="3">
    <source>
        <dbReference type="ARBA" id="ARBA00022729"/>
    </source>
</evidence>
<dbReference type="EMBL" id="CAAKMV010000207">
    <property type="protein sequence ID" value="VIO64843.1"/>
    <property type="molecule type" value="Genomic_DNA"/>
</dbReference>
<dbReference type="InterPro" id="IPR045087">
    <property type="entry name" value="Cu-oxidase_fam"/>
</dbReference>
<accession>A0A4E9ER19</accession>
<protein>
    <submittedName>
        <fullName evidence="13">Uncharacterized protein</fullName>
    </submittedName>
</protein>
<dbReference type="InterPro" id="IPR011707">
    <property type="entry name" value="Cu-oxidase-like_N"/>
</dbReference>
<dbReference type="PANTHER" id="PTHR11709:SF488">
    <property type="entry name" value="LACCASE-RELATED"/>
    <property type="match status" value="1"/>
</dbReference>
<evidence type="ECO:0000256" key="6">
    <source>
        <dbReference type="ARBA" id="ARBA00023008"/>
    </source>
</evidence>
<dbReference type="Gene3D" id="2.60.40.420">
    <property type="entry name" value="Cupredoxins - blue copper proteins"/>
    <property type="match status" value="3"/>
</dbReference>
<dbReference type="CDD" id="cd13850">
    <property type="entry name" value="CuRO_1_Abr2_like"/>
    <property type="match status" value="1"/>
</dbReference>
<dbReference type="CDD" id="cd13876">
    <property type="entry name" value="CuRO_2_Abr2_like"/>
    <property type="match status" value="1"/>
</dbReference>
<evidence type="ECO:0000259" key="11">
    <source>
        <dbReference type="Pfam" id="PF07731"/>
    </source>
</evidence>
<evidence type="ECO:0000256" key="8">
    <source>
        <dbReference type="SAM" id="MobiDB-lite"/>
    </source>
</evidence>
<dbReference type="InterPro" id="IPR008972">
    <property type="entry name" value="Cupredoxin"/>
</dbReference>
<evidence type="ECO:0000313" key="13">
    <source>
        <dbReference type="EMBL" id="VIO64843.1"/>
    </source>
</evidence>
<dbReference type="InterPro" id="IPR033138">
    <property type="entry name" value="Cu_oxidase_CS"/>
</dbReference>
<feature type="chain" id="PRO_5026086495" evidence="9">
    <location>
        <begin position="24"/>
        <end position="677"/>
    </location>
</feature>
<evidence type="ECO:0000256" key="1">
    <source>
        <dbReference type="ARBA" id="ARBA00010609"/>
    </source>
</evidence>
<evidence type="ECO:0000256" key="2">
    <source>
        <dbReference type="ARBA" id="ARBA00022723"/>
    </source>
</evidence>
<dbReference type="GO" id="GO:0005507">
    <property type="term" value="F:copper ion binding"/>
    <property type="evidence" value="ECO:0007669"/>
    <property type="project" value="InterPro"/>
</dbReference>
<dbReference type="PROSITE" id="PS00079">
    <property type="entry name" value="MULTICOPPER_OXIDASE1"/>
    <property type="match status" value="1"/>
</dbReference>
<dbReference type="SUPFAM" id="SSF49503">
    <property type="entry name" value="Cupredoxins"/>
    <property type="match status" value="3"/>
</dbReference>
<comment type="similarity">
    <text evidence="1">Belongs to the multicopper oxidase family.</text>
</comment>
<keyword evidence="6" id="KW-0186">Copper</keyword>
<feature type="domain" description="Plastocyanin-like" evidence="12">
    <location>
        <begin position="31"/>
        <end position="150"/>
    </location>
</feature>
<dbReference type="CDD" id="cd13898">
    <property type="entry name" value="CuRO_3_Abr2_like"/>
    <property type="match status" value="1"/>
</dbReference>
<dbReference type="AlphaFoldDB" id="A0A4E9ER19"/>
<evidence type="ECO:0000259" key="12">
    <source>
        <dbReference type="Pfam" id="PF07732"/>
    </source>
</evidence>
<feature type="signal peptide" evidence="9">
    <location>
        <begin position="1"/>
        <end position="23"/>
    </location>
</feature>
<evidence type="ECO:0000259" key="10">
    <source>
        <dbReference type="Pfam" id="PF00394"/>
    </source>
</evidence>
<feature type="domain" description="Plastocyanin-like" evidence="11">
    <location>
        <begin position="469"/>
        <end position="587"/>
    </location>
</feature>
<name>A0A4E9ER19_GIBZA</name>
<feature type="domain" description="Plastocyanin-like" evidence="10">
    <location>
        <begin position="180"/>
        <end position="379"/>
    </location>
</feature>
<dbReference type="InterPro" id="IPR002355">
    <property type="entry name" value="Cu_oxidase_Cu_BS"/>
</dbReference>
<evidence type="ECO:0000256" key="4">
    <source>
        <dbReference type="ARBA" id="ARBA00022737"/>
    </source>
</evidence>
<dbReference type="InterPro" id="IPR001117">
    <property type="entry name" value="Cu-oxidase_2nd"/>
</dbReference>
<keyword evidence="2" id="KW-0479">Metal-binding</keyword>
<sequence>MLTSPRLILLLLAWVFSALVASALVKKDWTITWEPGAPNGQERDMIKINNQFPGPTILCDEDDDIEVTVHNKMPFNTTVHWHGLERVNCVRMMGTPWSDGTPGMSQKPIEMGQSFIYRFKASPAGTHWYHSHSRATVLDGLYGPIFIRRKPDAPAPWHLISKEQADIDAMSRAVIDPKLVMVSDWTRFMSWEYMAAEESSGMAIFCSDSILVNGKGSLYCPDVDVLINHTSTYMKYGLYPRQVNDKGCFPFMRSTQGPYLTTGKPETIPLHLQHGCTPAEGTNETIEVDPADQWASLNFIGGATFKTIVFSVDEHDMWVYEVDGHYIVPQRVNTVHMYAGERYAVMIKLDKTPKDYTIRVADSGLTQVISAFATLRYKGGIQGSDSVGVIDYGGQNSTKDGSVITLDREHLPPYPPNPPARKADAMHVLSTHRWKSAWQYTMSGHGMYEEDRSAYGPLLYDPHSADAMDEGLVIRTKNGSWVDLVLQVGSLPGQPQEFPHMMHKHTGKTWQIGSGMGIWNYSSVEEAIAAEPRNFDLDTPKWRDTFVTSFDGSAWIVLRYQVTNPGPWLFHCHIETHLAGGMAIAILDGIDVWPQIPAEYGPDQRGFMPGTLPELESGRKQGTVDKQCPLLAVSPSGGPKKDSGETSASDSRWETLIRGLIQVLQGWLSDEASSRSS</sequence>
<evidence type="ECO:0000256" key="7">
    <source>
        <dbReference type="ARBA" id="ARBA00023180"/>
    </source>
</evidence>
<dbReference type="InterPro" id="IPR011706">
    <property type="entry name" value="Cu-oxidase_C"/>
</dbReference>
<keyword evidence="7" id="KW-0325">Glycoprotein</keyword>
<dbReference type="PANTHER" id="PTHR11709">
    <property type="entry name" value="MULTI-COPPER OXIDASE"/>
    <property type="match status" value="1"/>
</dbReference>
<dbReference type="PROSITE" id="PS00080">
    <property type="entry name" value="MULTICOPPER_OXIDASE2"/>
    <property type="match status" value="1"/>
</dbReference>
<keyword evidence="4" id="KW-0677">Repeat</keyword>
<dbReference type="Pfam" id="PF00394">
    <property type="entry name" value="Cu-oxidase"/>
    <property type="match status" value="1"/>
</dbReference>
<dbReference type="GO" id="GO:0016491">
    <property type="term" value="F:oxidoreductase activity"/>
    <property type="evidence" value="ECO:0007669"/>
    <property type="project" value="UniProtKB-KW"/>
</dbReference>
<keyword evidence="3 9" id="KW-0732">Signal</keyword>
<reference evidence="13" key="1">
    <citation type="submission" date="2019-04" db="EMBL/GenBank/DDBJ databases">
        <authorList>
            <person name="Melise S."/>
            <person name="Noan J."/>
            <person name="Okalmin O."/>
        </authorList>
    </citation>
    <scope>NUCLEOTIDE SEQUENCE</scope>
    <source>
        <strain evidence="13">FN9</strain>
    </source>
</reference>
<proteinExistence type="inferred from homology"/>
<keyword evidence="5" id="KW-0560">Oxidoreductase</keyword>
<evidence type="ECO:0000256" key="5">
    <source>
        <dbReference type="ARBA" id="ARBA00023002"/>
    </source>
</evidence>
<organism evidence="13">
    <name type="scientific">Gibberella zeae</name>
    <name type="common">Wheat head blight fungus</name>
    <name type="synonym">Fusarium graminearum</name>
    <dbReference type="NCBI Taxonomy" id="5518"/>
    <lineage>
        <taxon>Eukaryota</taxon>
        <taxon>Fungi</taxon>
        <taxon>Dikarya</taxon>
        <taxon>Ascomycota</taxon>
        <taxon>Pezizomycotina</taxon>
        <taxon>Sordariomycetes</taxon>
        <taxon>Hypocreomycetidae</taxon>
        <taxon>Hypocreales</taxon>
        <taxon>Nectriaceae</taxon>
        <taxon>Fusarium</taxon>
    </lineage>
</organism>
<gene>
    <name evidence="13" type="ORF">FUG_LOCUS580815</name>
</gene>
<dbReference type="Pfam" id="PF07731">
    <property type="entry name" value="Cu-oxidase_2"/>
    <property type="match status" value="1"/>
</dbReference>
<feature type="region of interest" description="Disordered" evidence="8">
    <location>
        <begin position="630"/>
        <end position="651"/>
    </location>
</feature>